<evidence type="ECO:0000313" key="4">
    <source>
        <dbReference type="Proteomes" id="UP000247409"/>
    </source>
</evidence>
<dbReference type="GO" id="GO:0003700">
    <property type="term" value="F:DNA-binding transcription factor activity"/>
    <property type="evidence" value="ECO:0007669"/>
    <property type="project" value="InterPro"/>
</dbReference>
<dbReference type="SUPFAM" id="SSF57959">
    <property type="entry name" value="Leucine zipper domain"/>
    <property type="match status" value="1"/>
</dbReference>
<protein>
    <recommendedName>
        <fullName evidence="2">BZIP domain-containing protein</fullName>
    </recommendedName>
</protein>
<feature type="domain" description="BZIP" evidence="2">
    <location>
        <begin position="422"/>
        <end position="482"/>
    </location>
</feature>
<dbReference type="CDD" id="cd14686">
    <property type="entry name" value="bZIP"/>
    <property type="match status" value="1"/>
</dbReference>
<dbReference type="InterPro" id="IPR004827">
    <property type="entry name" value="bZIP"/>
</dbReference>
<feature type="region of interest" description="Disordered" evidence="1">
    <location>
        <begin position="430"/>
        <end position="452"/>
    </location>
</feature>
<gene>
    <name evidence="3" type="ORF">BWQ96_03228</name>
</gene>
<dbReference type="EMBL" id="NBIV01000030">
    <property type="protein sequence ID" value="PXF47038.1"/>
    <property type="molecule type" value="Genomic_DNA"/>
</dbReference>
<evidence type="ECO:0000313" key="3">
    <source>
        <dbReference type="EMBL" id="PXF47038.1"/>
    </source>
</evidence>
<dbReference type="AlphaFoldDB" id="A0A2V3IY12"/>
<comment type="caution">
    <text evidence="3">The sequence shown here is derived from an EMBL/GenBank/DDBJ whole genome shotgun (WGS) entry which is preliminary data.</text>
</comment>
<dbReference type="PROSITE" id="PS50217">
    <property type="entry name" value="BZIP"/>
    <property type="match status" value="1"/>
</dbReference>
<name>A0A2V3IY12_9FLOR</name>
<feature type="compositionally biased region" description="Low complexity" evidence="1">
    <location>
        <begin position="399"/>
        <end position="410"/>
    </location>
</feature>
<evidence type="ECO:0000259" key="2">
    <source>
        <dbReference type="PROSITE" id="PS50217"/>
    </source>
</evidence>
<keyword evidence="4" id="KW-1185">Reference proteome</keyword>
<accession>A0A2V3IY12</accession>
<dbReference type="InterPro" id="IPR046347">
    <property type="entry name" value="bZIP_sf"/>
</dbReference>
<reference evidence="3 4" key="1">
    <citation type="journal article" date="2018" name="Mol. Biol. Evol.">
        <title>Analysis of the draft genome of the red seaweed Gracilariopsis chorda provides insights into genome size evolution in Rhodophyta.</title>
        <authorList>
            <person name="Lee J."/>
            <person name="Yang E.C."/>
            <person name="Graf L."/>
            <person name="Yang J.H."/>
            <person name="Qiu H."/>
            <person name="Zel Zion U."/>
            <person name="Chan C.X."/>
            <person name="Stephens T.G."/>
            <person name="Weber A.P.M."/>
            <person name="Boo G.H."/>
            <person name="Boo S.M."/>
            <person name="Kim K.M."/>
            <person name="Shin Y."/>
            <person name="Jung M."/>
            <person name="Lee S.J."/>
            <person name="Yim H.S."/>
            <person name="Lee J.H."/>
            <person name="Bhattacharya D."/>
            <person name="Yoon H.S."/>
        </authorList>
    </citation>
    <scope>NUCLEOTIDE SEQUENCE [LARGE SCALE GENOMIC DNA]</scope>
    <source>
        <strain evidence="3 4">SKKU-2015</strain>
        <tissue evidence="3">Whole body</tissue>
    </source>
</reference>
<dbReference type="OrthoDB" id="10628543at2759"/>
<dbReference type="Proteomes" id="UP000247409">
    <property type="component" value="Unassembled WGS sequence"/>
</dbReference>
<evidence type="ECO:0000256" key="1">
    <source>
        <dbReference type="SAM" id="MobiDB-lite"/>
    </source>
</evidence>
<organism evidence="3 4">
    <name type="scientific">Gracilariopsis chorda</name>
    <dbReference type="NCBI Taxonomy" id="448386"/>
    <lineage>
        <taxon>Eukaryota</taxon>
        <taxon>Rhodophyta</taxon>
        <taxon>Florideophyceae</taxon>
        <taxon>Rhodymeniophycidae</taxon>
        <taxon>Gracilariales</taxon>
        <taxon>Gracilariaceae</taxon>
        <taxon>Gracilariopsis</taxon>
    </lineage>
</organism>
<feature type="compositionally biased region" description="Polar residues" evidence="1">
    <location>
        <begin position="377"/>
        <end position="398"/>
    </location>
</feature>
<feature type="region of interest" description="Disordered" evidence="1">
    <location>
        <begin position="375"/>
        <end position="416"/>
    </location>
</feature>
<sequence>MLRIFDNPDIHNFLFADEPIHLSYLANPQLKQSAIACSFNETKVDPTPSPQNSMSDRFAGDFFLTPAFTYNHITFGFGVMNNVFYPAQAWNTPETAMNALGECRFVKNSKEGYNIVIAYYGTECSRIEYVKTVSTTTQARCVIGTKISSFRDATKGGSCNVDAVFPTVLLLQTSFEHRDCPFCNSDHSQCKCQLQFATPFHPLDHSSFLANTLSEFGNYMGVSHVTMYREGAAMCMGALGSRLSFAPSAEDDLVDRLRTLAISRHALIQDPAPSLSIQQDVPEEPRSDQVNITDEIFDQSDQQQLSQQNSTNAIVTDLPCPLLATDLNFDADLEQVIDITMLPTFGDSSSRTSPEILQDISSNGVASFDVSPAPVATVQQQDSHSSRDQPSQPPTSCETQPSNTPPTSSSIGKATVKDQIRKLKAELRREKNRAAAQRSNMRKKALNDSLKSSLKTTHEKLDILRSKEMLLREENIRLRQLLGKD</sequence>
<proteinExistence type="predicted"/>